<reference evidence="1" key="1">
    <citation type="submission" date="2014-11" db="EMBL/GenBank/DDBJ databases">
        <authorList>
            <person name="Amaro Gonzalez C."/>
        </authorList>
    </citation>
    <scope>NUCLEOTIDE SEQUENCE</scope>
</reference>
<sequence length="66" mass="7795">MKNKIYKTLGELCVYRLLNAIYCFCSMYTVEGTSIKIEFLNVNGTTFRIKFQNIYKNKTKKKLTQV</sequence>
<accession>A0A0E9RB81</accession>
<dbReference type="AlphaFoldDB" id="A0A0E9RB81"/>
<protein>
    <submittedName>
        <fullName evidence="1">Uncharacterized protein</fullName>
    </submittedName>
</protein>
<evidence type="ECO:0000313" key="1">
    <source>
        <dbReference type="EMBL" id="JAH26391.1"/>
    </source>
</evidence>
<reference evidence="1" key="2">
    <citation type="journal article" date="2015" name="Fish Shellfish Immunol.">
        <title>Early steps in the European eel (Anguilla anguilla)-Vibrio vulnificus interaction in the gills: Role of the RtxA13 toxin.</title>
        <authorList>
            <person name="Callol A."/>
            <person name="Pajuelo D."/>
            <person name="Ebbesson L."/>
            <person name="Teles M."/>
            <person name="MacKenzie S."/>
            <person name="Amaro C."/>
        </authorList>
    </citation>
    <scope>NUCLEOTIDE SEQUENCE</scope>
</reference>
<dbReference type="EMBL" id="GBXM01082186">
    <property type="protein sequence ID" value="JAH26391.1"/>
    <property type="molecule type" value="Transcribed_RNA"/>
</dbReference>
<organism evidence="1">
    <name type="scientific">Anguilla anguilla</name>
    <name type="common">European freshwater eel</name>
    <name type="synonym">Muraena anguilla</name>
    <dbReference type="NCBI Taxonomy" id="7936"/>
    <lineage>
        <taxon>Eukaryota</taxon>
        <taxon>Metazoa</taxon>
        <taxon>Chordata</taxon>
        <taxon>Craniata</taxon>
        <taxon>Vertebrata</taxon>
        <taxon>Euteleostomi</taxon>
        <taxon>Actinopterygii</taxon>
        <taxon>Neopterygii</taxon>
        <taxon>Teleostei</taxon>
        <taxon>Anguilliformes</taxon>
        <taxon>Anguillidae</taxon>
        <taxon>Anguilla</taxon>
    </lineage>
</organism>
<name>A0A0E9RB81_ANGAN</name>
<proteinExistence type="predicted"/>